<evidence type="ECO:0000313" key="4">
    <source>
        <dbReference type="EMBL" id="TDY38209.1"/>
    </source>
</evidence>
<dbReference type="Proteomes" id="UP000295509">
    <property type="component" value="Unassembled WGS sequence"/>
</dbReference>
<proteinExistence type="inferred from homology"/>
<keyword evidence="2" id="KW-0449">Lipoprotein</keyword>
<sequence length="526" mass="57070">MTTTRTKRNSLGNAMAKRIAANAVNAANARNVANAANAGNAANVVNAINALIACIACIALASCNFAPRYQQPDLPIAGSYESADIATAGGDRLASEITWQMFFRDPTLKQLIATALERNRDLAASVARIEQAQALYRVQRSARFPQVVAGADASRSKTPLNVIEPEDSNTNASVHFNQYNVQVAVTSFELDFWGRVANMAESARRNYLATVQANQAFRLSLISNVAATYYAILSGDEGIALAQHTLATREYALEVATLRLEAGAISLVDFEHARILVTQAQTQLAELQRITGQQRDQLAVLIGGPLPVDMPERHEVRDADQFATLDAGLPSSLLTLRPDIRAAEQSLRAADADIGAARADYFPRISLTGNFGYVSPELNDLFVPGKQTWLIAGFVTLPIFDAGRRSAQVGISEARRSELVANYQRTVQVAFREVSDALIARQRLREQIEAQERAVASEQRLAEAAELRYQNGISIYLEVVDAKRSLFAAQQQLIQLRAAALQNGASLYIALGGGQDGENADQSARR</sequence>
<comment type="caution">
    <text evidence="4">The sequence shown here is derived from an EMBL/GenBank/DDBJ whole genome shotgun (WGS) entry which is preliminary data.</text>
</comment>
<dbReference type="Gene3D" id="2.20.200.10">
    <property type="entry name" value="Outer membrane efflux proteins (OEP)"/>
    <property type="match status" value="1"/>
</dbReference>
<keyword evidence="2" id="KW-0732">Signal</keyword>
<keyword evidence="5" id="KW-1185">Reference proteome</keyword>
<keyword evidence="2" id="KW-1134">Transmembrane beta strand</keyword>
<keyword evidence="2" id="KW-0472">Membrane</keyword>
<evidence type="ECO:0000256" key="1">
    <source>
        <dbReference type="ARBA" id="ARBA00007613"/>
    </source>
</evidence>
<dbReference type="GO" id="GO:0015562">
    <property type="term" value="F:efflux transmembrane transporter activity"/>
    <property type="evidence" value="ECO:0007669"/>
    <property type="project" value="InterPro"/>
</dbReference>
<comment type="subcellular location">
    <subcellularLocation>
        <location evidence="2">Cell membrane</location>
        <topology evidence="2">Lipid-anchor</topology>
    </subcellularLocation>
</comment>
<dbReference type="AlphaFoldDB" id="A0A4R8L844"/>
<evidence type="ECO:0000256" key="2">
    <source>
        <dbReference type="RuleBase" id="RU362097"/>
    </source>
</evidence>
<feature type="chain" id="PRO_5020870438" evidence="2">
    <location>
        <begin position="27"/>
        <end position="526"/>
    </location>
</feature>
<dbReference type="Pfam" id="PF02321">
    <property type="entry name" value="OEP"/>
    <property type="match status" value="2"/>
</dbReference>
<accession>A0A4R8L844</accession>
<feature type="signal peptide" evidence="2">
    <location>
        <begin position="1"/>
        <end position="26"/>
    </location>
</feature>
<dbReference type="PANTHER" id="PTHR30203:SF33">
    <property type="entry name" value="BLR4455 PROTEIN"/>
    <property type="match status" value="1"/>
</dbReference>
<organism evidence="4 5">
    <name type="scientific">Paraburkholderia rhizosphaerae</name>
    <dbReference type="NCBI Taxonomy" id="480658"/>
    <lineage>
        <taxon>Bacteria</taxon>
        <taxon>Pseudomonadati</taxon>
        <taxon>Pseudomonadota</taxon>
        <taxon>Betaproteobacteria</taxon>
        <taxon>Burkholderiales</taxon>
        <taxon>Burkholderiaceae</taxon>
        <taxon>Paraburkholderia</taxon>
    </lineage>
</organism>
<dbReference type="EMBL" id="SORE01000033">
    <property type="protein sequence ID" value="TDY38209.1"/>
    <property type="molecule type" value="Genomic_DNA"/>
</dbReference>
<dbReference type="SUPFAM" id="SSF56954">
    <property type="entry name" value="Outer membrane efflux proteins (OEP)"/>
    <property type="match status" value="1"/>
</dbReference>
<dbReference type="NCBIfam" id="TIGR01845">
    <property type="entry name" value="outer_NodT"/>
    <property type="match status" value="1"/>
</dbReference>
<feature type="coiled-coil region" evidence="3">
    <location>
        <begin position="434"/>
        <end position="468"/>
    </location>
</feature>
<dbReference type="Gene3D" id="1.20.1600.10">
    <property type="entry name" value="Outer membrane efflux proteins (OEP)"/>
    <property type="match status" value="1"/>
</dbReference>
<dbReference type="InterPro" id="IPR010131">
    <property type="entry name" value="MdtP/NodT-like"/>
</dbReference>
<keyword evidence="2" id="KW-0564">Palmitate</keyword>
<reference evidence="4 5" key="1">
    <citation type="submission" date="2019-03" db="EMBL/GenBank/DDBJ databases">
        <title>Genomic Encyclopedia of Type Strains, Phase III (KMG-III): the genomes of soil and plant-associated and newly described type strains.</title>
        <authorList>
            <person name="Whitman W."/>
        </authorList>
    </citation>
    <scope>NUCLEOTIDE SEQUENCE [LARGE SCALE GENOMIC DNA]</scope>
    <source>
        <strain evidence="4 5">LMG 29544</strain>
    </source>
</reference>
<keyword evidence="3" id="KW-0175">Coiled coil</keyword>
<name>A0A4R8L844_9BURK</name>
<comment type="similarity">
    <text evidence="1 2">Belongs to the outer membrane factor (OMF) (TC 1.B.17) family.</text>
</comment>
<gene>
    <name evidence="4" type="ORF">BX592_13310</name>
</gene>
<dbReference type="InterPro" id="IPR003423">
    <property type="entry name" value="OMP_efflux"/>
</dbReference>
<evidence type="ECO:0000256" key="3">
    <source>
        <dbReference type="SAM" id="Coils"/>
    </source>
</evidence>
<dbReference type="PANTHER" id="PTHR30203">
    <property type="entry name" value="OUTER MEMBRANE CATION EFFLUX PROTEIN"/>
    <property type="match status" value="1"/>
</dbReference>
<protein>
    <submittedName>
        <fullName evidence="4">Multidrug efflux system outer membrane protein</fullName>
    </submittedName>
</protein>
<dbReference type="GO" id="GO:0005886">
    <property type="term" value="C:plasma membrane"/>
    <property type="evidence" value="ECO:0007669"/>
    <property type="project" value="UniProtKB-SubCell"/>
</dbReference>
<keyword evidence="2" id="KW-0812">Transmembrane</keyword>
<evidence type="ECO:0000313" key="5">
    <source>
        <dbReference type="Proteomes" id="UP000295509"/>
    </source>
</evidence>